<dbReference type="Gene3D" id="1.10.1650.20">
    <property type="match status" value="1"/>
</dbReference>
<evidence type="ECO:0000256" key="7">
    <source>
        <dbReference type="ARBA" id="ARBA00023116"/>
    </source>
</evidence>
<gene>
    <name evidence="12" type="primary">nrdE</name>
    <name evidence="12" type="ORF">QQM35_05320</name>
</gene>
<dbReference type="NCBIfam" id="TIGR02506">
    <property type="entry name" value="NrdE_NrdA"/>
    <property type="match status" value="1"/>
</dbReference>
<evidence type="ECO:0000313" key="12">
    <source>
        <dbReference type="EMBL" id="XAF71514.1"/>
    </source>
</evidence>
<dbReference type="PRINTS" id="PR01183">
    <property type="entry name" value="RIBORDTASEM1"/>
</dbReference>
<proteinExistence type="inferred from homology"/>
<accession>A0ABZ3EFC0</accession>
<sequence length="701" mass="80117">MKVMDEKQYNHIELNNEVTKRKENGFFDLEKDQEALAVYMEEIKDKTIFFDSEIERLHYLVDNNFYFDVFEKYSEEDLIEITDFAKNIDFKFASYMAASKFYKDYALKTNDKKQLLEDYNQHVVIVSLYLANGHKATAKQFIKAMIEQRYQPATPTFLNAGRARRGELVSCFLLEVDDSLNSINFIDATAKQLSKIGGGVAINLSKLRARGEAIKGIKGVAKGVLPVAKSLEGGFSYADQLGQRPGAGAVYLNIFHFDVEEFLDTKKVNADEDLRLSTISTGLIVPSKFFDLAKEGKDFYMFAPHTIYKEYGVTLDDINIDEYYDELVANPNIEKKKKDAREMLNMIAQTQLQSGYPYLMFKDNANKVHANSDIGQIKMSNLCTEIFQLQETSIINDYGTEDEIKRDISCNLGSLNIVNVMESGKFRDSVHTGMDALTVVSDDADIKNAPGVRKANSELHSVGLGVMNLHGYLAKNKIGYESEEAKDFANTFFMMMNYYSIERSMEIAQSRKETYKGFEKSDYANGKYFEFYTSQSFEPQYEKVLRLFDGLDIPTAEDWKALQQKVEEHGLFHAYRLAIAPTQSISYVQNATSSVMPIVDQIERRTYGNAETFYPMPFLSPETMWYYKSAFNTDQMKLIDLISTIQTHVDQGISTILYVNSEISTRELSRLYVYAHHKGLKSLYYTRNKLLSVEECTSCAI</sequence>
<dbReference type="InterPro" id="IPR000788">
    <property type="entry name" value="RNR_lg_C"/>
</dbReference>
<keyword evidence="4" id="KW-0547">Nucleotide-binding</keyword>
<dbReference type="Proteomes" id="UP001436297">
    <property type="component" value="Chromosome"/>
</dbReference>
<keyword evidence="8" id="KW-1015">Disulfide bond</keyword>
<dbReference type="GO" id="GO:0004748">
    <property type="term" value="F:ribonucleoside-diphosphate reductase activity, thioredoxin disulfide as acceptor"/>
    <property type="evidence" value="ECO:0007669"/>
    <property type="project" value="UniProtKB-EC"/>
</dbReference>
<evidence type="ECO:0000256" key="2">
    <source>
        <dbReference type="ARBA" id="ARBA00012274"/>
    </source>
</evidence>
<evidence type="ECO:0000259" key="11">
    <source>
        <dbReference type="PROSITE" id="PS00089"/>
    </source>
</evidence>
<evidence type="ECO:0000256" key="6">
    <source>
        <dbReference type="ARBA" id="ARBA00023002"/>
    </source>
</evidence>
<dbReference type="Pfam" id="PF08343">
    <property type="entry name" value="RNR_N"/>
    <property type="match status" value="1"/>
</dbReference>
<comment type="function">
    <text evidence="10">Provides the precursors necessary for DNA synthesis. Catalyzes the biosynthesis of deoxyribonucleotides from the corresponding ribonucleotides.</text>
</comment>
<evidence type="ECO:0000256" key="4">
    <source>
        <dbReference type="ARBA" id="ARBA00022741"/>
    </source>
</evidence>
<dbReference type="InterPro" id="IPR013509">
    <property type="entry name" value="RNR_lsu_N"/>
</dbReference>
<evidence type="ECO:0000256" key="8">
    <source>
        <dbReference type="ARBA" id="ARBA00023157"/>
    </source>
</evidence>
<organism evidence="12 13">
    <name type="scientific">Staphylococcus hsinchuensis</name>
    <dbReference type="NCBI Taxonomy" id="3051183"/>
    <lineage>
        <taxon>Bacteria</taxon>
        <taxon>Bacillati</taxon>
        <taxon>Bacillota</taxon>
        <taxon>Bacilli</taxon>
        <taxon>Bacillales</taxon>
        <taxon>Staphylococcaceae</taxon>
        <taxon>Staphylococcus</taxon>
    </lineage>
</organism>
<keyword evidence="5" id="KW-0067">ATP-binding</keyword>
<dbReference type="Pfam" id="PF02867">
    <property type="entry name" value="Ribonuc_red_lgC"/>
    <property type="match status" value="1"/>
</dbReference>
<evidence type="ECO:0000313" key="13">
    <source>
        <dbReference type="Proteomes" id="UP001436297"/>
    </source>
</evidence>
<reference evidence="12 13" key="1">
    <citation type="journal article" date="2024" name="Pathogens">
        <title>Staphylococcus hsinchuensis sp. nov., Isolated from Soymilk.</title>
        <authorList>
            <person name="Wang Y.T."/>
            <person name="Lin Y.C."/>
            <person name="Hsieh Y.H."/>
            <person name="Lin Y.T."/>
            <person name="Hamada M."/>
            <person name="Chen C.C."/>
            <person name="Liou J.S."/>
            <person name="Lee A.Y."/>
            <person name="Zhang W.L."/>
            <person name="Chen Y.T."/>
            <person name="Huang C.H."/>
        </authorList>
    </citation>
    <scope>NUCLEOTIDE SEQUENCE [LARGE SCALE GENOMIC DNA]</scope>
    <source>
        <strain evidence="12 13">H164</strain>
    </source>
</reference>
<evidence type="ECO:0000256" key="1">
    <source>
        <dbReference type="ARBA" id="ARBA00010406"/>
    </source>
</evidence>
<feature type="domain" description="Ribonucleotide reductase large subunit" evidence="11">
    <location>
        <begin position="559"/>
        <end position="581"/>
    </location>
</feature>
<dbReference type="PANTHER" id="PTHR11573">
    <property type="entry name" value="RIBONUCLEOSIDE-DIPHOSPHATE REDUCTASE LARGE CHAIN"/>
    <property type="match status" value="1"/>
</dbReference>
<dbReference type="SUPFAM" id="SSF51998">
    <property type="entry name" value="PFL-like glycyl radical enzymes"/>
    <property type="match status" value="1"/>
</dbReference>
<dbReference type="SUPFAM" id="SSF48168">
    <property type="entry name" value="R1 subunit of ribonucleotide reductase, N-terminal domain"/>
    <property type="match status" value="1"/>
</dbReference>
<dbReference type="NCBIfam" id="TIGR04170">
    <property type="entry name" value="RNR_1b_NrdE"/>
    <property type="match status" value="1"/>
</dbReference>
<dbReference type="Gene3D" id="3.20.70.20">
    <property type="match status" value="1"/>
</dbReference>
<dbReference type="InterPro" id="IPR013554">
    <property type="entry name" value="RNR_N"/>
</dbReference>
<keyword evidence="6 10" id="KW-0560">Oxidoreductase</keyword>
<name>A0ABZ3EFC0_9STAP</name>
<dbReference type="EC" id="1.17.4.1" evidence="2 10"/>
<comment type="similarity">
    <text evidence="1 10">Belongs to the ribonucleoside diphosphate reductase large chain family.</text>
</comment>
<dbReference type="InterPro" id="IPR008926">
    <property type="entry name" value="RNR_R1-su_N"/>
</dbReference>
<evidence type="ECO:0000256" key="5">
    <source>
        <dbReference type="ARBA" id="ARBA00022840"/>
    </source>
</evidence>
<dbReference type="Pfam" id="PF00317">
    <property type="entry name" value="Ribonuc_red_lgN"/>
    <property type="match status" value="1"/>
</dbReference>
<dbReference type="InterPro" id="IPR026459">
    <property type="entry name" value="RNR_1b_NrdE"/>
</dbReference>
<dbReference type="InterPro" id="IPR039718">
    <property type="entry name" value="Rrm1"/>
</dbReference>
<dbReference type="CDD" id="cd01679">
    <property type="entry name" value="RNR_I"/>
    <property type="match status" value="1"/>
</dbReference>
<keyword evidence="7 10" id="KW-0215">Deoxyribonucleotide synthesis</keyword>
<dbReference type="EMBL" id="CP128355">
    <property type="protein sequence ID" value="XAF71514.1"/>
    <property type="molecule type" value="Genomic_DNA"/>
</dbReference>
<protein>
    <recommendedName>
        <fullName evidence="2 10">Ribonucleoside-diphosphate reductase</fullName>
        <ecNumber evidence="2 10">1.17.4.1</ecNumber>
    </recommendedName>
</protein>
<evidence type="ECO:0000256" key="9">
    <source>
        <dbReference type="ARBA" id="ARBA00047754"/>
    </source>
</evidence>
<keyword evidence="13" id="KW-1185">Reference proteome</keyword>
<dbReference type="InterPro" id="IPR013346">
    <property type="entry name" value="NrdE_NrdA_C"/>
</dbReference>
<keyword evidence="3" id="KW-0021">Allosteric enzyme</keyword>
<dbReference type="PROSITE" id="PS00089">
    <property type="entry name" value="RIBORED_LARGE"/>
    <property type="match status" value="1"/>
</dbReference>
<comment type="catalytic activity">
    <reaction evidence="9 10">
        <text>a 2'-deoxyribonucleoside 5'-diphosphate + [thioredoxin]-disulfide + H2O = a ribonucleoside 5'-diphosphate + [thioredoxin]-dithiol</text>
        <dbReference type="Rhea" id="RHEA:23252"/>
        <dbReference type="Rhea" id="RHEA-COMP:10698"/>
        <dbReference type="Rhea" id="RHEA-COMP:10700"/>
        <dbReference type="ChEBI" id="CHEBI:15377"/>
        <dbReference type="ChEBI" id="CHEBI:29950"/>
        <dbReference type="ChEBI" id="CHEBI:50058"/>
        <dbReference type="ChEBI" id="CHEBI:57930"/>
        <dbReference type="ChEBI" id="CHEBI:73316"/>
        <dbReference type="EC" id="1.17.4.1"/>
    </reaction>
</comment>
<dbReference type="PANTHER" id="PTHR11573:SF30">
    <property type="entry name" value="RIBONUCLEOSIDE-DIPHOSPHATE REDUCTASE 2 SUBUNIT ALPHA"/>
    <property type="match status" value="1"/>
</dbReference>
<evidence type="ECO:0000256" key="3">
    <source>
        <dbReference type="ARBA" id="ARBA00022533"/>
    </source>
</evidence>
<evidence type="ECO:0000256" key="10">
    <source>
        <dbReference type="RuleBase" id="RU003410"/>
    </source>
</evidence>
<dbReference type="RefSeq" id="WP_251519100.1">
    <property type="nucleotide sequence ID" value="NZ_CP128355.1"/>
</dbReference>